<evidence type="ECO:0000313" key="3">
    <source>
        <dbReference type="Proteomes" id="UP000236333"/>
    </source>
</evidence>
<reference evidence="2 3" key="1">
    <citation type="journal article" date="2017" name="Mol. Biol. Evol.">
        <title>The 4-celled Tetrabaena socialis nuclear genome reveals the essential components for genetic control of cell number at the origin of multicellularity in the volvocine lineage.</title>
        <authorList>
            <person name="Featherston J."/>
            <person name="Arakaki Y."/>
            <person name="Hanschen E.R."/>
            <person name="Ferris P.J."/>
            <person name="Michod R.E."/>
            <person name="Olson B.J.S.C."/>
            <person name="Nozaki H."/>
            <person name="Durand P.M."/>
        </authorList>
    </citation>
    <scope>NUCLEOTIDE SEQUENCE [LARGE SCALE GENOMIC DNA]</scope>
    <source>
        <strain evidence="2 3">NIES-571</strain>
    </source>
</reference>
<feature type="region of interest" description="Disordered" evidence="1">
    <location>
        <begin position="1"/>
        <end position="24"/>
    </location>
</feature>
<protein>
    <submittedName>
        <fullName evidence="2">Uncharacterized protein</fullName>
    </submittedName>
</protein>
<evidence type="ECO:0000313" key="2">
    <source>
        <dbReference type="EMBL" id="PNG99584.1"/>
    </source>
</evidence>
<feature type="region of interest" description="Disordered" evidence="1">
    <location>
        <begin position="70"/>
        <end position="122"/>
    </location>
</feature>
<feature type="compositionally biased region" description="Polar residues" evidence="1">
    <location>
        <begin position="109"/>
        <end position="119"/>
    </location>
</feature>
<feature type="non-terminal residue" evidence="2">
    <location>
        <position position="247"/>
    </location>
</feature>
<accession>A0A2J7ZH37</accession>
<feature type="region of interest" description="Disordered" evidence="1">
    <location>
        <begin position="223"/>
        <end position="247"/>
    </location>
</feature>
<dbReference type="OrthoDB" id="535705at2759"/>
<evidence type="ECO:0000256" key="1">
    <source>
        <dbReference type="SAM" id="MobiDB-lite"/>
    </source>
</evidence>
<proteinExistence type="predicted"/>
<sequence>MGGVASSARELAKRVVPSTTRKLEPFTAKEIDALNRLAEQEQARMRELPSVEEMNIKDFSLGDLLNKLGGSIAGRDHSPDNPQPQASTSGRAEHGMPPARPPNVLRTAAQGTRRQTVSADDQPGRLHSYVIREILEGRTAASMERAPLDLEPFVRTYGADRSKLLAFMEYNCLPVVGKVATFGHQYAFARAPQWWLKEGLSGLQFRSEPDELRLRLMGDPVVKGKDGEATGSTAMFRGGKGGGGGGK</sequence>
<feature type="compositionally biased region" description="Gly residues" evidence="1">
    <location>
        <begin position="238"/>
        <end position="247"/>
    </location>
</feature>
<gene>
    <name evidence="2" type="ORF">TSOC_014634</name>
</gene>
<dbReference type="AlphaFoldDB" id="A0A2J7ZH37"/>
<comment type="caution">
    <text evidence="2">The sequence shown here is derived from an EMBL/GenBank/DDBJ whole genome shotgun (WGS) entry which is preliminary data.</text>
</comment>
<keyword evidence="3" id="KW-1185">Reference proteome</keyword>
<name>A0A2J7ZH37_9CHLO</name>
<dbReference type="Proteomes" id="UP000236333">
    <property type="component" value="Unassembled WGS sequence"/>
</dbReference>
<organism evidence="2 3">
    <name type="scientific">Tetrabaena socialis</name>
    <dbReference type="NCBI Taxonomy" id="47790"/>
    <lineage>
        <taxon>Eukaryota</taxon>
        <taxon>Viridiplantae</taxon>
        <taxon>Chlorophyta</taxon>
        <taxon>core chlorophytes</taxon>
        <taxon>Chlorophyceae</taxon>
        <taxon>CS clade</taxon>
        <taxon>Chlamydomonadales</taxon>
        <taxon>Tetrabaenaceae</taxon>
        <taxon>Tetrabaena</taxon>
    </lineage>
</organism>
<dbReference type="EMBL" id="PGGS01002546">
    <property type="protein sequence ID" value="PNG99584.1"/>
    <property type="molecule type" value="Genomic_DNA"/>
</dbReference>